<evidence type="ECO:0000313" key="5">
    <source>
        <dbReference type="Proteomes" id="UP000509302"/>
    </source>
</evidence>
<keyword evidence="2 3" id="KW-0479">Metal-binding</keyword>
<gene>
    <name evidence="4" type="ORF">HYG79_04890</name>
</gene>
<dbReference type="InterPro" id="IPR034660">
    <property type="entry name" value="DinB/YfiT-like"/>
</dbReference>
<dbReference type="SUPFAM" id="SSF109854">
    <property type="entry name" value="DinB/YfiT-like putative metalloenzymes"/>
    <property type="match status" value="1"/>
</dbReference>
<dbReference type="AlphaFoldDB" id="A0A7H9AMN2"/>
<keyword evidence="5" id="KW-1185">Reference proteome</keyword>
<evidence type="ECO:0000256" key="3">
    <source>
        <dbReference type="PIRSR" id="PIRSR607837-1"/>
    </source>
</evidence>
<dbReference type="InterPro" id="IPR007837">
    <property type="entry name" value="DinB"/>
</dbReference>
<protein>
    <submittedName>
        <fullName evidence="4">DinB family protein</fullName>
    </submittedName>
</protein>
<feature type="binding site" evidence="3">
    <location>
        <position position="45"/>
    </location>
    <ligand>
        <name>a divalent metal cation</name>
        <dbReference type="ChEBI" id="CHEBI:60240"/>
    </ligand>
</feature>
<evidence type="ECO:0000256" key="1">
    <source>
        <dbReference type="ARBA" id="ARBA00008635"/>
    </source>
</evidence>
<name>A0A7H9AMN2_9FLAO</name>
<evidence type="ECO:0000313" key="4">
    <source>
        <dbReference type="EMBL" id="QLG44709.1"/>
    </source>
</evidence>
<dbReference type="Proteomes" id="UP000509302">
    <property type="component" value="Chromosome"/>
</dbReference>
<dbReference type="EMBL" id="CP058595">
    <property type="protein sequence ID" value="QLG44709.1"/>
    <property type="molecule type" value="Genomic_DNA"/>
</dbReference>
<dbReference type="RefSeq" id="WP_179241042.1">
    <property type="nucleotide sequence ID" value="NZ_CP058595.1"/>
</dbReference>
<dbReference type="GO" id="GO:0046872">
    <property type="term" value="F:metal ion binding"/>
    <property type="evidence" value="ECO:0007669"/>
    <property type="project" value="UniProtKB-KW"/>
</dbReference>
<proteinExistence type="inferred from homology"/>
<sequence length="154" mass="17495">METQLLETWQIQNQLNLYLLESIDEADLDAEMTSKGRSVFKQFAHINNVRLMWLKEAAPEIYSSAHKIEMDSNPSKELLQETLATTGELILMLLSKGIAENRIKGFKPHPLAFLGYLTAHEAHHRSQIIIALKQIGKPVGKKIGFGLWEWGTKI</sequence>
<feature type="binding site" evidence="3">
    <location>
        <position position="120"/>
    </location>
    <ligand>
        <name>a divalent metal cation</name>
        <dbReference type="ChEBI" id="CHEBI:60240"/>
    </ligand>
</feature>
<dbReference type="Pfam" id="PF05163">
    <property type="entry name" value="DinB"/>
    <property type="match status" value="1"/>
</dbReference>
<comment type="similarity">
    <text evidence="1">Belongs to the DinB family.</text>
</comment>
<feature type="binding site" evidence="3">
    <location>
        <position position="124"/>
    </location>
    <ligand>
        <name>a divalent metal cation</name>
        <dbReference type="ChEBI" id="CHEBI:60240"/>
    </ligand>
</feature>
<accession>A0A7H9AMN2</accession>
<evidence type="ECO:0000256" key="2">
    <source>
        <dbReference type="ARBA" id="ARBA00022723"/>
    </source>
</evidence>
<reference evidence="4 5" key="1">
    <citation type="journal article" date="2006" name="Int. J. Syst. Evol. Microbiol.">
        <title>Costertonia aggregata gen. nov., sp. nov., a mesophilic marine bacterium of the family Flavobacteriaceae, isolated from a mature biofilm.</title>
        <authorList>
            <person name="Kwon K.K."/>
            <person name="Lee Y.K."/>
            <person name="Lee H.K."/>
        </authorList>
    </citation>
    <scope>NUCLEOTIDE SEQUENCE [LARGE SCALE GENOMIC DNA]</scope>
    <source>
        <strain evidence="4 5">KCCM 42265</strain>
    </source>
</reference>
<dbReference type="Gene3D" id="1.20.120.450">
    <property type="entry name" value="dinb family like domain"/>
    <property type="match status" value="1"/>
</dbReference>
<organism evidence="4 5">
    <name type="scientific">Costertonia aggregata</name>
    <dbReference type="NCBI Taxonomy" id="343403"/>
    <lineage>
        <taxon>Bacteria</taxon>
        <taxon>Pseudomonadati</taxon>
        <taxon>Bacteroidota</taxon>
        <taxon>Flavobacteriia</taxon>
        <taxon>Flavobacteriales</taxon>
        <taxon>Flavobacteriaceae</taxon>
        <taxon>Costertonia</taxon>
    </lineage>
</organism>
<dbReference type="KEGG" id="cagg:HYG79_04890"/>